<name>C5BR35_TERTT</name>
<accession>C5BR35</accession>
<dbReference type="InterPro" id="IPR046335">
    <property type="entry name" value="LacI/GalR-like_sensor"/>
</dbReference>
<dbReference type="KEGG" id="ttu:TERTU_1112"/>
<evidence type="ECO:0000256" key="3">
    <source>
        <dbReference type="ARBA" id="ARBA00023163"/>
    </source>
</evidence>
<sequence length="562" mass="62496">MSANRENLAIGVYAPLLGGFYFGELIGQIRQSCVIKGHELTVIDTQGFGSYNLEFATHGFDIVILLRNAVHPDFVKRLQAAGKTVVSVAFDYFPLKVPVVGCDNEQAAKLACEYLYERGHRNLTFVGELGQFDIRKRYEAFCEFCETHNIALGEEHIFSVKDSLFSGGQQAAVKLVKSSNRSSGIICGSCLTAVGFIRKLKYLKPDLIDGVEVVSFDAFSVIPFAANSVTTVDQNLHLIAYSAVSIAETVHAGGSAPSSTFVQPKLIEKESDLMQSESGYLATSVELDAFYDANYMKSLMVNMHEWPREIAVSKLTDLMMLEPLFVDYLQVAIFSKLVKNSSGDEKLKILRVLFANYNSGQSEGLLGASVGLARFNSVVQTEEGQDFSRVIHIPIYNQERIVAIFSVFGEEPASGTRASFMGLCGYLNSIADALLQELRETDKQPGRQEIAAPPEQALEEGTVVWERRELTSTWDDTALAMLGLHTELERSIYRHMDITDRVEPGESSQLRSQLQAVKSVGERLYIRLRHKDKSYSMFELRCHADPEAQQVQFKLSHWAGDV</sequence>
<gene>
    <name evidence="5" type="ordered locus">TERTU_1112</name>
</gene>
<keyword evidence="6" id="KW-1185">Reference proteome</keyword>
<keyword evidence="3" id="KW-0804">Transcription</keyword>
<dbReference type="Gene3D" id="3.40.50.2300">
    <property type="match status" value="2"/>
</dbReference>
<evidence type="ECO:0000259" key="4">
    <source>
        <dbReference type="Pfam" id="PF13377"/>
    </source>
</evidence>
<dbReference type="Pfam" id="PF13377">
    <property type="entry name" value="Peripla_BP_3"/>
    <property type="match status" value="1"/>
</dbReference>
<evidence type="ECO:0000313" key="6">
    <source>
        <dbReference type="Proteomes" id="UP000009080"/>
    </source>
</evidence>
<dbReference type="STRING" id="377629.TERTU_1112"/>
<evidence type="ECO:0000256" key="2">
    <source>
        <dbReference type="ARBA" id="ARBA00023125"/>
    </source>
</evidence>
<dbReference type="PANTHER" id="PTHR30146">
    <property type="entry name" value="LACI-RELATED TRANSCRIPTIONAL REPRESSOR"/>
    <property type="match status" value="1"/>
</dbReference>
<reference evidence="5 6" key="1">
    <citation type="journal article" date="2009" name="PLoS ONE">
        <title>The complete genome of Teredinibacter turnerae T7901: an intracellular endosymbiont of marine wood-boring bivalves (shipworms).</title>
        <authorList>
            <person name="Yang J.C."/>
            <person name="Madupu R."/>
            <person name="Durkin A.S."/>
            <person name="Ekborg N.A."/>
            <person name="Pedamallu C.S."/>
            <person name="Hostetler J.B."/>
            <person name="Radune D."/>
            <person name="Toms B.S."/>
            <person name="Henrissat B."/>
            <person name="Coutinho P.M."/>
            <person name="Schwarz S."/>
            <person name="Field L."/>
            <person name="Trindade-Silva A.E."/>
            <person name="Soares C.A.G."/>
            <person name="Elshahawi S."/>
            <person name="Hanora A."/>
            <person name="Schmidt E.W."/>
            <person name="Haygood M.G."/>
            <person name="Posfai J."/>
            <person name="Benner J."/>
            <person name="Madinger C."/>
            <person name="Nove J."/>
            <person name="Anton B."/>
            <person name="Chaudhary K."/>
            <person name="Foster J."/>
            <person name="Holman A."/>
            <person name="Kumar S."/>
            <person name="Lessard P.A."/>
            <person name="Luyten Y.A."/>
            <person name="Slatko B."/>
            <person name="Wood N."/>
            <person name="Wu B."/>
            <person name="Teplitski M."/>
            <person name="Mougous J.D."/>
            <person name="Ward N."/>
            <person name="Eisen J.A."/>
            <person name="Badger J.H."/>
            <person name="Distel D.L."/>
        </authorList>
    </citation>
    <scope>NUCLEOTIDE SEQUENCE [LARGE SCALE GENOMIC DNA]</scope>
    <source>
        <strain evidence="6">ATCC 39867 / T7901</strain>
    </source>
</reference>
<evidence type="ECO:0000256" key="1">
    <source>
        <dbReference type="ARBA" id="ARBA00023015"/>
    </source>
</evidence>
<dbReference type="CDD" id="cd06267">
    <property type="entry name" value="PBP1_LacI_sugar_binding-like"/>
    <property type="match status" value="1"/>
</dbReference>
<dbReference type="AlphaFoldDB" id="C5BR35"/>
<dbReference type="OrthoDB" id="6379821at2"/>
<dbReference type="GO" id="GO:0003700">
    <property type="term" value="F:DNA-binding transcription factor activity"/>
    <property type="evidence" value="ECO:0007669"/>
    <property type="project" value="TreeGrafter"/>
</dbReference>
<dbReference type="Proteomes" id="UP000009080">
    <property type="component" value="Chromosome"/>
</dbReference>
<protein>
    <submittedName>
        <fullName evidence="5">Periplasmic binding protein</fullName>
    </submittedName>
</protein>
<dbReference type="InterPro" id="IPR028082">
    <property type="entry name" value="Peripla_BP_I"/>
</dbReference>
<organism evidence="5 6">
    <name type="scientific">Teredinibacter turnerae (strain ATCC 39867 / T7901)</name>
    <dbReference type="NCBI Taxonomy" id="377629"/>
    <lineage>
        <taxon>Bacteria</taxon>
        <taxon>Pseudomonadati</taxon>
        <taxon>Pseudomonadota</taxon>
        <taxon>Gammaproteobacteria</taxon>
        <taxon>Cellvibrionales</taxon>
        <taxon>Cellvibrionaceae</taxon>
        <taxon>Teredinibacter</taxon>
    </lineage>
</organism>
<dbReference type="EMBL" id="CP001614">
    <property type="protein sequence ID" value="ACR12036.1"/>
    <property type="molecule type" value="Genomic_DNA"/>
</dbReference>
<keyword evidence="2" id="KW-0238">DNA-binding</keyword>
<proteinExistence type="predicted"/>
<dbReference type="HOGENOM" id="CLU_034654_0_0_6"/>
<dbReference type="GO" id="GO:0000976">
    <property type="term" value="F:transcription cis-regulatory region binding"/>
    <property type="evidence" value="ECO:0007669"/>
    <property type="project" value="TreeGrafter"/>
</dbReference>
<dbReference type="RefSeq" id="WP_015818148.1">
    <property type="nucleotide sequence ID" value="NC_012997.1"/>
</dbReference>
<dbReference type="SUPFAM" id="SSF53822">
    <property type="entry name" value="Periplasmic binding protein-like I"/>
    <property type="match status" value="1"/>
</dbReference>
<dbReference type="eggNOG" id="COG1609">
    <property type="taxonomic scope" value="Bacteria"/>
</dbReference>
<dbReference type="PANTHER" id="PTHR30146:SF109">
    <property type="entry name" value="HTH-TYPE TRANSCRIPTIONAL REGULATOR GALS"/>
    <property type="match status" value="1"/>
</dbReference>
<feature type="domain" description="Transcriptional regulator LacI/GalR-like sensor" evidence="4">
    <location>
        <begin position="113"/>
        <end position="271"/>
    </location>
</feature>
<keyword evidence="1" id="KW-0805">Transcription regulation</keyword>
<evidence type="ECO:0000313" key="5">
    <source>
        <dbReference type="EMBL" id="ACR12036.1"/>
    </source>
</evidence>